<dbReference type="HOGENOM" id="CLU_004304_0_2_1"/>
<evidence type="ECO:0000313" key="8">
    <source>
        <dbReference type="Proteomes" id="UP000029867"/>
    </source>
</evidence>
<dbReference type="GO" id="GO:0010494">
    <property type="term" value="C:cytoplasmic stress granule"/>
    <property type="evidence" value="ECO:0007669"/>
    <property type="project" value="EnsemblFungi"/>
</dbReference>
<feature type="compositionally biased region" description="Basic and acidic residues" evidence="5">
    <location>
        <begin position="24"/>
        <end position="37"/>
    </location>
</feature>
<evidence type="ECO:0000313" key="7">
    <source>
        <dbReference type="EMBL" id="KGK39230.1"/>
    </source>
</evidence>
<sequence>MSSFFYTSYDSESSSDEDTLYYSDDERYLEQKQKLEKSILITGDDESDSGEETMSESEEEAPKPQASAFLKSSSAEAESSEEEESDEDWSADSDSDSDSDVAPKGRNYFLKSDFLKGSTNDSDDEENEKKVVKSAKEKYLDELADLTDKIENLSMVEEWVRLADEFDKLYKLSYKHNQYHIPIPRSFIKALAILEDAIKNDSSAAPESTKKLSASESKSLNILKQKVKKEAKIYVDQLDIYRKDPEAYEAGNNEPQLVADDLDSEKELSITHANLFPIVQSILETRGKKGVDINEQLSKLSQLLQVAQMTYEKIVLLNLIISLRYELHTKDDYMPTGQWNLACQNINDLLDVLDNDKSFVVTESAPTNDDITKTPPANSEGKHLVVGSVASHVERLADEFTTHLLYIDPNSSEYIAVLKDEAKLYKTIVRTQIYLTQIISPSNYGDLEGDQLCRIVLKRLESIYFKPVQLIVLSELNVWNSLVEEIYEFVPKISSESAESSNEQTNSLIDSLCSHLYQYSTGISSSISRKRAALMQAYYYAASSQFFRARDILHLTHVQATIHTSEPGVQVLFNRAIVQLGLAAFRAGLIEEAQTILNEVVTSPHTRDLLGQGKIYFSNSSNSSDPSSNEKGKFVPFHMHVNIELVDVVYYISSLFVEVPSMALHSYQGSTTGAINAANAEAQASSQSGKKAVSRSFKRILDYTERQYFQGPAEETRDFVFDAYDELVRFNWKKASEILTGLRVWGMMPGLSSTHVEGKSGAELLNQMLTETCKTEALKTWVYVNGGIVKNYSVAKLASRFELAEEKVSSILGGLIYREEIRAHLKFNAKGNKLIVFEKKEDGMSEIVRDLTDKVNSILERNEKLSSGGYQIMLKKK</sequence>
<dbReference type="GO" id="GO:0003723">
    <property type="term" value="F:RNA binding"/>
    <property type="evidence" value="ECO:0007669"/>
    <property type="project" value="InterPro"/>
</dbReference>
<keyword evidence="1" id="KW-0963">Cytoplasm</keyword>
<organism evidence="7 8">
    <name type="scientific">Pichia kudriavzevii</name>
    <name type="common">Yeast</name>
    <name type="synonym">Issatchenkia orientalis</name>
    <dbReference type="NCBI Taxonomy" id="4909"/>
    <lineage>
        <taxon>Eukaryota</taxon>
        <taxon>Fungi</taxon>
        <taxon>Dikarya</taxon>
        <taxon>Ascomycota</taxon>
        <taxon>Saccharomycotina</taxon>
        <taxon>Pichiomycetes</taxon>
        <taxon>Pichiales</taxon>
        <taxon>Pichiaceae</taxon>
        <taxon>Pichia</taxon>
    </lineage>
</organism>
<feature type="region of interest" description="Disordered" evidence="5">
    <location>
        <begin position="1"/>
        <end position="105"/>
    </location>
</feature>
<dbReference type="GO" id="GO:0003743">
    <property type="term" value="F:translation initiation factor activity"/>
    <property type="evidence" value="ECO:0007669"/>
    <property type="project" value="UniProtKB-KW"/>
</dbReference>
<dbReference type="InterPro" id="IPR027516">
    <property type="entry name" value="EIF3C"/>
</dbReference>
<feature type="compositionally biased region" description="Acidic residues" evidence="5">
    <location>
        <begin position="78"/>
        <end position="99"/>
    </location>
</feature>
<evidence type="ECO:0000256" key="2">
    <source>
        <dbReference type="ARBA" id="ARBA00022540"/>
    </source>
</evidence>
<gene>
    <name evidence="7" type="ORF">JL09_g1696</name>
</gene>
<dbReference type="InterPro" id="IPR008905">
    <property type="entry name" value="EIF3C_N_dom"/>
</dbReference>
<feature type="compositionally biased region" description="Low complexity" evidence="5">
    <location>
        <begin position="1"/>
        <end position="12"/>
    </location>
</feature>
<evidence type="ECO:0000256" key="4">
    <source>
        <dbReference type="SAM" id="Coils"/>
    </source>
</evidence>
<dbReference type="GO" id="GO:0005852">
    <property type="term" value="C:eukaryotic translation initiation factor 3 complex"/>
    <property type="evidence" value="ECO:0007669"/>
    <property type="project" value="EnsemblFungi"/>
</dbReference>
<dbReference type="AlphaFoldDB" id="A0A099P2R7"/>
<feature type="domain" description="Eukaryotic translation initiation factor 3 subunit C N-terminal" evidence="6">
    <location>
        <begin position="261"/>
        <end position="667"/>
    </location>
</feature>
<keyword evidence="2" id="KW-0396">Initiation factor</keyword>
<evidence type="ECO:0000259" key="6">
    <source>
        <dbReference type="Pfam" id="PF05470"/>
    </source>
</evidence>
<reference evidence="8" key="1">
    <citation type="journal article" date="2014" name="Microb. Cell Fact.">
        <title>Exploiting Issatchenkia orientalis SD108 for succinic acid production.</title>
        <authorList>
            <person name="Xiao H."/>
            <person name="Shao Z."/>
            <person name="Jiang Y."/>
            <person name="Dole S."/>
            <person name="Zhao H."/>
        </authorList>
    </citation>
    <scope>NUCLEOTIDE SEQUENCE [LARGE SCALE GENOMIC DNA]</scope>
    <source>
        <strain evidence="8">SD108</strain>
    </source>
</reference>
<proteinExistence type="predicted"/>
<keyword evidence="4" id="KW-0175">Coiled coil</keyword>
<dbReference type="PANTHER" id="PTHR13937:SF0">
    <property type="entry name" value="EUKARYOTIC TRANSLATION INITIATION FACTOR 3 SUBUNIT C-RELATED"/>
    <property type="match status" value="1"/>
</dbReference>
<evidence type="ECO:0000256" key="5">
    <source>
        <dbReference type="SAM" id="MobiDB-lite"/>
    </source>
</evidence>
<dbReference type="GO" id="GO:0031369">
    <property type="term" value="F:translation initiation factor binding"/>
    <property type="evidence" value="ECO:0007669"/>
    <property type="project" value="EnsemblFungi"/>
</dbReference>
<dbReference type="Pfam" id="PF05470">
    <property type="entry name" value="eIF-3c_N"/>
    <property type="match status" value="1"/>
</dbReference>
<accession>A0A099P2R7</accession>
<protein>
    <recommendedName>
        <fullName evidence="6">Eukaryotic translation initiation factor 3 subunit C N-terminal domain-containing protein</fullName>
    </recommendedName>
</protein>
<evidence type="ECO:0000256" key="1">
    <source>
        <dbReference type="ARBA" id="ARBA00022490"/>
    </source>
</evidence>
<evidence type="ECO:0000256" key="3">
    <source>
        <dbReference type="ARBA" id="ARBA00022917"/>
    </source>
</evidence>
<comment type="caution">
    <text evidence="7">The sequence shown here is derived from an EMBL/GenBank/DDBJ whole genome shotgun (WGS) entry which is preliminary data.</text>
</comment>
<dbReference type="VEuPathDB" id="FungiDB:C5L36_0A03270"/>
<dbReference type="EMBL" id="JQFK01000011">
    <property type="protein sequence ID" value="KGK39230.1"/>
    <property type="molecule type" value="Genomic_DNA"/>
</dbReference>
<feature type="compositionally biased region" description="Acidic residues" evidence="5">
    <location>
        <begin position="43"/>
        <end position="59"/>
    </location>
</feature>
<name>A0A099P2R7_PICKU</name>
<dbReference type="GO" id="GO:0043614">
    <property type="term" value="C:multi-eIF complex"/>
    <property type="evidence" value="ECO:0007669"/>
    <property type="project" value="EnsemblFungi"/>
</dbReference>
<dbReference type="PANTHER" id="PTHR13937">
    <property type="entry name" value="EUKARYOTIC TRANSLATION INITATION FACTOR 3, SUBUNIT 8 EIF3S8 -RELATED"/>
    <property type="match status" value="1"/>
</dbReference>
<dbReference type="eggNOG" id="KOG1076">
    <property type="taxonomic scope" value="Eukaryota"/>
</dbReference>
<dbReference type="Proteomes" id="UP000029867">
    <property type="component" value="Unassembled WGS sequence"/>
</dbReference>
<keyword evidence="3" id="KW-0648">Protein biosynthesis</keyword>
<feature type="coiled-coil region" evidence="4">
    <location>
        <begin position="129"/>
        <end position="156"/>
    </location>
</feature>